<sequence>MEFVENEQVGSLEQLTEDLPEIDPQKVSLQIPSEIVAAGFNVVNRGAPVFGEVIQRTAERLVNVGASLKPLFASSFGFGGAGANLKRETGDESGSQFEQENEASSDILVTEEAPSQFKRSYDPSQNRSASQNELVPEPTEEEKEKIRNILLARKVIQKLLEQQVEKELEAQNAMIEKETEKEELSEKSEDAQDLAVVTDDVVTESSTDVILSSEDSSTLASEVEPSVPSSANSEQISVIEDDARQDTQSSQAVTQSDSIQSQRSPDTFQVYPSESTNSPSVIQSNAVLQNRQFTIPNSQSFPNRQSPIDGVSPLQTNPSAFQTIRSAFQNSGSNLQSNPSIFQNTAPTLQQASSPPFKNFPSTFQNTAPTLQQASPSANPSPSPANPYFHQQYRDYNPHVKRQAPQFDYYPYQSYQNVPRYRQQSGNYFTQNRYQSYGY</sequence>
<dbReference type="EMBL" id="WIXP02000014">
    <property type="protein sequence ID" value="KAF6200218.1"/>
    <property type="molecule type" value="Genomic_DNA"/>
</dbReference>
<evidence type="ECO:0000313" key="3">
    <source>
        <dbReference type="EMBL" id="KAF6200218.1"/>
    </source>
</evidence>
<feature type="region of interest" description="Disordered" evidence="2">
    <location>
        <begin position="85"/>
        <end position="141"/>
    </location>
</feature>
<feature type="compositionally biased region" description="Polar residues" evidence="2">
    <location>
        <begin position="246"/>
        <end position="279"/>
    </location>
</feature>
<keyword evidence="1" id="KW-0175">Coiled coil</keyword>
<comment type="caution">
    <text evidence="3">The sequence shown here is derived from an EMBL/GenBank/DDBJ whole genome shotgun (WGS) entry which is preliminary data.</text>
</comment>
<dbReference type="AlphaFoldDB" id="A0A8S9WVT8"/>
<keyword evidence="4" id="KW-1185">Reference proteome</keyword>
<dbReference type="Proteomes" id="UP000466442">
    <property type="component" value="Unassembled WGS sequence"/>
</dbReference>
<evidence type="ECO:0000256" key="1">
    <source>
        <dbReference type="SAM" id="Coils"/>
    </source>
</evidence>
<dbReference type="OrthoDB" id="6630965at2759"/>
<accession>A0A8S9WVT8</accession>
<evidence type="ECO:0000256" key="2">
    <source>
        <dbReference type="SAM" id="MobiDB-lite"/>
    </source>
</evidence>
<feature type="region of interest" description="Disordered" evidence="2">
    <location>
        <begin position="363"/>
        <end position="391"/>
    </location>
</feature>
<organism evidence="3 4">
    <name type="scientific">Apolygus lucorum</name>
    <name type="common">Small green plant bug</name>
    <name type="synonym">Lygocoris lucorum</name>
    <dbReference type="NCBI Taxonomy" id="248454"/>
    <lineage>
        <taxon>Eukaryota</taxon>
        <taxon>Metazoa</taxon>
        <taxon>Ecdysozoa</taxon>
        <taxon>Arthropoda</taxon>
        <taxon>Hexapoda</taxon>
        <taxon>Insecta</taxon>
        <taxon>Pterygota</taxon>
        <taxon>Neoptera</taxon>
        <taxon>Paraneoptera</taxon>
        <taxon>Hemiptera</taxon>
        <taxon>Heteroptera</taxon>
        <taxon>Panheteroptera</taxon>
        <taxon>Cimicomorpha</taxon>
        <taxon>Miridae</taxon>
        <taxon>Mirini</taxon>
        <taxon>Apolygus</taxon>
    </lineage>
</organism>
<proteinExistence type="predicted"/>
<name>A0A8S9WVT8_APOLU</name>
<feature type="compositionally biased region" description="Polar residues" evidence="2">
    <location>
        <begin position="122"/>
        <end position="133"/>
    </location>
</feature>
<feature type="compositionally biased region" description="Polar residues" evidence="2">
    <location>
        <begin position="227"/>
        <end position="236"/>
    </location>
</feature>
<gene>
    <name evidence="3" type="ORF">GE061_006521</name>
</gene>
<feature type="region of interest" description="Disordered" evidence="2">
    <location>
        <begin position="206"/>
        <end position="279"/>
    </location>
</feature>
<evidence type="ECO:0000313" key="4">
    <source>
        <dbReference type="Proteomes" id="UP000466442"/>
    </source>
</evidence>
<feature type="coiled-coil region" evidence="1">
    <location>
        <begin position="156"/>
        <end position="194"/>
    </location>
</feature>
<feature type="compositionally biased region" description="Polar residues" evidence="2">
    <location>
        <begin position="363"/>
        <end position="373"/>
    </location>
</feature>
<protein>
    <submittedName>
        <fullName evidence="3">Uncharacterized protein</fullName>
    </submittedName>
</protein>
<feature type="compositionally biased region" description="Polar residues" evidence="2">
    <location>
        <begin position="92"/>
        <end position="104"/>
    </location>
</feature>
<reference evidence="3" key="1">
    <citation type="journal article" date="2021" name="Mol. Ecol. Resour.">
        <title>Apolygus lucorum genome provides insights into omnivorousness and mesophyll feeding.</title>
        <authorList>
            <person name="Liu Y."/>
            <person name="Liu H."/>
            <person name="Wang H."/>
            <person name="Huang T."/>
            <person name="Liu B."/>
            <person name="Yang B."/>
            <person name="Yin L."/>
            <person name="Li B."/>
            <person name="Zhang Y."/>
            <person name="Zhang S."/>
            <person name="Jiang F."/>
            <person name="Zhang X."/>
            <person name="Ren Y."/>
            <person name="Wang B."/>
            <person name="Wang S."/>
            <person name="Lu Y."/>
            <person name="Wu K."/>
            <person name="Fan W."/>
            <person name="Wang G."/>
        </authorList>
    </citation>
    <scope>NUCLEOTIDE SEQUENCE</scope>
    <source>
        <strain evidence="3">12Hb</strain>
    </source>
</reference>